<dbReference type="InterPro" id="IPR017452">
    <property type="entry name" value="GPCR_Rhodpsn_7TM"/>
</dbReference>
<dbReference type="GO" id="GO:0016020">
    <property type="term" value="C:membrane"/>
    <property type="evidence" value="ECO:0007669"/>
    <property type="project" value="UniProtKB-SubCell"/>
</dbReference>
<keyword evidence="3 5" id="KW-1133">Transmembrane helix</keyword>
<evidence type="ECO:0000256" key="5">
    <source>
        <dbReference type="SAM" id="Phobius"/>
    </source>
</evidence>
<keyword evidence="2 5" id="KW-0812">Transmembrane</keyword>
<organism evidence="7 8">
    <name type="scientific">Strongyloides venezuelensis</name>
    <name type="common">Threadworm</name>
    <dbReference type="NCBI Taxonomy" id="75913"/>
    <lineage>
        <taxon>Eukaryota</taxon>
        <taxon>Metazoa</taxon>
        <taxon>Ecdysozoa</taxon>
        <taxon>Nematoda</taxon>
        <taxon>Chromadorea</taxon>
        <taxon>Rhabditida</taxon>
        <taxon>Tylenchina</taxon>
        <taxon>Panagrolaimomorpha</taxon>
        <taxon>Strongyloidoidea</taxon>
        <taxon>Strongyloididae</taxon>
        <taxon>Strongyloides</taxon>
    </lineage>
</organism>
<feature type="domain" description="G-protein coupled receptors family 1 profile" evidence="6">
    <location>
        <begin position="36"/>
        <end position="277"/>
    </location>
</feature>
<reference evidence="7" key="1">
    <citation type="submission" date="2014-07" db="EMBL/GenBank/DDBJ databases">
        <authorList>
            <person name="Martin A.A"/>
            <person name="De Silva N."/>
        </authorList>
    </citation>
    <scope>NUCLEOTIDE SEQUENCE</scope>
</reference>
<evidence type="ECO:0000256" key="1">
    <source>
        <dbReference type="ARBA" id="ARBA00004370"/>
    </source>
</evidence>
<feature type="transmembrane region" description="Helical" evidence="5">
    <location>
        <begin position="185"/>
        <end position="209"/>
    </location>
</feature>
<keyword evidence="7" id="KW-1185">Reference proteome</keyword>
<feature type="transmembrane region" description="Helical" evidence="5">
    <location>
        <begin position="143"/>
        <end position="161"/>
    </location>
</feature>
<feature type="transmembrane region" description="Helical" evidence="5">
    <location>
        <begin position="230"/>
        <end position="249"/>
    </location>
</feature>
<proteinExistence type="predicted"/>
<reference evidence="8" key="2">
    <citation type="submission" date="2015-08" db="UniProtKB">
        <authorList>
            <consortium name="WormBaseParasite"/>
        </authorList>
    </citation>
    <scope>IDENTIFICATION</scope>
</reference>
<protein>
    <submittedName>
        <fullName evidence="8">G_PROTEIN_RECEP_F1_2 domain-containing protein</fullName>
    </submittedName>
</protein>
<evidence type="ECO:0000256" key="3">
    <source>
        <dbReference type="ARBA" id="ARBA00022989"/>
    </source>
</evidence>
<dbReference type="AlphaFoldDB" id="A0A0K0G5R8"/>
<name>A0A0K0G5R8_STRVS</name>
<dbReference type="WBParaSite" id="SVE_2009100.1">
    <property type="protein sequence ID" value="SVE_2009100.1"/>
    <property type="gene ID" value="SVE_2009100"/>
</dbReference>
<dbReference type="PROSITE" id="PS50262">
    <property type="entry name" value="G_PROTEIN_RECEP_F1_2"/>
    <property type="match status" value="1"/>
</dbReference>
<keyword evidence="4 5" id="KW-0472">Membrane</keyword>
<dbReference type="Proteomes" id="UP000035680">
    <property type="component" value="Unassembled WGS sequence"/>
</dbReference>
<evidence type="ECO:0000259" key="6">
    <source>
        <dbReference type="PROSITE" id="PS50262"/>
    </source>
</evidence>
<sequence>MDRRIIFAKDNNELYIELNIFYNIGLIILGLFAFLFNSFFSYIIWKEKLWKQSIQFVFQILTSISGTVLGLRDILVGIINLILLDSSISSYNFLVCKIKSSIDILILYVFELSFCFRMVNFTLLIGYPIFYKNHLERAKNNKYIIAIILFLAFTCDIFYILDINNTNDTKNCNVYSFMGLNYEHFFIALIIFLLLLSIPILIFGLYNVVKLKLNKTTKDNIVRLSNYYNFIYFIFLVLPFSIIIMSLFFKADKFLVGVFYDLTLFSVVVVAIVDFIFAMFYNKPIKDNTMKILKINSKISFMS</sequence>
<feature type="transmembrane region" description="Helical" evidence="5">
    <location>
        <begin position="255"/>
        <end position="281"/>
    </location>
</feature>
<accession>A0A0K0G5R8</accession>
<feature type="transmembrane region" description="Helical" evidence="5">
    <location>
        <begin position="20"/>
        <end position="44"/>
    </location>
</feature>
<evidence type="ECO:0000256" key="2">
    <source>
        <dbReference type="ARBA" id="ARBA00022692"/>
    </source>
</evidence>
<feature type="transmembrane region" description="Helical" evidence="5">
    <location>
        <begin position="104"/>
        <end position="131"/>
    </location>
</feature>
<evidence type="ECO:0000313" key="7">
    <source>
        <dbReference type="Proteomes" id="UP000035680"/>
    </source>
</evidence>
<evidence type="ECO:0000313" key="8">
    <source>
        <dbReference type="WBParaSite" id="SVE_2009100.1"/>
    </source>
</evidence>
<evidence type="ECO:0000256" key="4">
    <source>
        <dbReference type="ARBA" id="ARBA00023136"/>
    </source>
</evidence>
<dbReference type="Gene3D" id="1.20.1070.10">
    <property type="entry name" value="Rhodopsin 7-helix transmembrane proteins"/>
    <property type="match status" value="1"/>
</dbReference>
<comment type="subcellular location">
    <subcellularLocation>
        <location evidence="1">Membrane</location>
    </subcellularLocation>
</comment>